<evidence type="ECO:0000259" key="14">
    <source>
        <dbReference type="PROSITE" id="PS50968"/>
    </source>
</evidence>
<evidence type="ECO:0000256" key="4">
    <source>
        <dbReference type="ARBA" id="ARBA00007317"/>
    </source>
</evidence>
<dbReference type="PANTHER" id="PTHR43416">
    <property type="entry name" value="DIHYDROLIPOYLLYSINE-RESIDUE SUCCINYLTRANSFERASE COMPONENT OF 2-OXOGLUTARATE DEHYDROGENASE COMPLEX, MITOCHONDRIAL-RELATED"/>
    <property type="match status" value="1"/>
</dbReference>
<dbReference type="Proteomes" id="UP001157974">
    <property type="component" value="Unassembled WGS sequence"/>
</dbReference>
<keyword evidence="9" id="KW-0809">Transit peptide</keyword>
<dbReference type="CDD" id="cd06849">
    <property type="entry name" value="lipoyl_domain"/>
    <property type="match status" value="2"/>
</dbReference>
<dbReference type="InterPro" id="IPR000089">
    <property type="entry name" value="Biotin_lipoyl"/>
</dbReference>
<proteinExistence type="inferred from homology"/>
<dbReference type="GO" id="GO:0005739">
    <property type="term" value="C:mitochondrion"/>
    <property type="evidence" value="ECO:0007669"/>
    <property type="project" value="UniProtKB-SubCell"/>
</dbReference>
<dbReference type="EC" id="2.3.1.61" evidence="5"/>
<keyword evidence="7" id="KW-0808">Transferase</keyword>
<comment type="similarity">
    <text evidence="4">Belongs to the 2-oxoacid dehydrogenase family.</text>
</comment>
<dbReference type="InterPro" id="IPR001078">
    <property type="entry name" value="2-oxoacid_DH_actylTfrase"/>
</dbReference>
<feature type="domain" description="Lipoyl-binding" evidence="14">
    <location>
        <begin position="69"/>
        <end position="144"/>
    </location>
</feature>
<name>A0AAV8UUG1_9RHOD</name>
<organism evidence="15 16">
    <name type="scientific">Rhodosorus marinus</name>
    <dbReference type="NCBI Taxonomy" id="101924"/>
    <lineage>
        <taxon>Eukaryota</taxon>
        <taxon>Rhodophyta</taxon>
        <taxon>Stylonematophyceae</taxon>
        <taxon>Stylonematales</taxon>
        <taxon>Stylonemataceae</taxon>
        <taxon>Rhodosorus</taxon>
    </lineage>
</organism>
<evidence type="ECO:0000256" key="1">
    <source>
        <dbReference type="ARBA" id="ARBA00001938"/>
    </source>
</evidence>
<comment type="caution">
    <text evidence="15">The sequence shown here is derived from an EMBL/GenBank/DDBJ whole genome shotgun (WGS) entry which is preliminary data.</text>
</comment>
<keyword evidence="16" id="KW-1185">Reference proteome</keyword>
<dbReference type="GO" id="GO:0045252">
    <property type="term" value="C:oxoglutarate dehydrogenase complex"/>
    <property type="evidence" value="ECO:0007669"/>
    <property type="project" value="InterPro"/>
</dbReference>
<keyword evidence="6" id="KW-0816">Tricarboxylic acid cycle</keyword>
<comment type="pathway">
    <text evidence="3">Amino-acid degradation; L-lysine degradation via saccharopine pathway; glutaryl-CoA from L-lysine: step 6/6.</text>
</comment>
<dbReference type="FunFam" id="3.30.559.10:FF:000006">
    <property type="entry name" value="Dihydrolipoyllysine-residue succinyltransferase component of 2-oxoglutarate dehydrogenase complex, mitochondrial"/>
    <property type="match status" value="1"/>
</dbReference>
<evidence type="ECO:0000256" key="2">
    <source>
        <dbReference type="ARBA" id="ARBA00004173"/>
    </source>
</evidence>
<comment type="subcellular location">
    <subcellularLocation>
        <location evidence="2">Mitochondrion</location>
    </subcellularLocation>
</comment>
<dbReference type="Pfam" id="PF00364">
    <property type="entry name" value="Biotin_lipoyl"/>
    <property type="match status" value="2"/>
</dbReference>
<reference evidence="15 16" key="1">
    <citation type="journal article" date="2023" name="Nat. Commun.">
        <title>Origin of minicircular mitochondrial genomes in red algae.</title>
        <authorList>
            <person name="Lee Y."/>
            <person name="Cho C.H."/>
            <person name="Lee Y.M."/>
            <person name="Park S.I."/>
            <person name="Yang J.H."/>
            <person name="West J.A."/>
            <person name="Bhattacharya D."/>
            <person name="Yoon H.S."/>
        </authorList>
    </citation>
    <scope>NUCLEOTIDE SEQUENCE [LARGE SCALE GENOMIC DNA]</scope>
    <source>
        <strain evidence="15 16">CCMP1338</strain>
        <tissue evidence="15">Whole cell</tissue>
    </source>
</reference>
<feature type="domain" description="Lipoyl-binding" evidence="14">
    <location>
        <begin position="192"/>
        <end position="267"/>
    </location>
</feature>
<feature type="region of interest" description="Disordered" evidence="13">
    <location>
        <begin position="145"/>
        <end position="171"/>
    </location>
</feature>
<dbReference type="InterPro" id="IPR011053">
    <property type="entry name" value="Single_hybrid_motif"/>
</dbReference>
<dbReference type="PROSITE" id="PS00189">
    <property type="entry name" value="LIPOYL"/>
    <property type="match status" value="1"/>
</dbReference>
<dbReference type="GO" id="GO:0004149">
    <property type="term" value="F:dihydrolipoyllysine-residue succinyltransferase activity"/>
    <property type="evidence" value="ECO:0007669"/>
    <property type="project" value="UniProtKB-EC"/>
</dbReference>
<evidence type="ECO:0000256" key="13">
    <source>
        <dbReference type="SAM" id="MobiDB-lite"/>
    </source>
</evidence>
<evidence type="ECO:0000256" key="3">
    <source>
        <dbReference type="ARBA" id="ARBA00005145"/>
    </source>
</evidence>
<dbReference type="EMBL" id="JAMWBK010000004">
    <property type="protein sequence ID" value="KAJ8906190.1"/>
    <property type="molecule type" value="Genomic_DNA"/>
</dbReference>
<dbReference type="Pfam" id="PF00198">
    <property type="entry name" value="2-oxoacid_dh"/>
    <property type="match status" value="1"/>
</dbReference>
<dbReference type="InterPro" id="IPR006255">
    <property type="entry name" value="SucB"/>
</dbReference>
<protein>
    <recommendedName>
        <fullName evidence="5">dihydrolipoyllysine-residue succinyltransferase</fullName>
        <ecNumber evidence="5">2.3.1.61</ecNumber>
    </recommendedName>
    <alternativeName>
        <fullName evidence="12">2-oxoglutarate dehydrogenase complex component E2</fullName>
    </alternativeName>
</protein>
<dbReference type="PANTHER" id="PTHR43416:SF5">
    <property type="entry name" value="DIHYDROLIPOYLLYSINE-RESIDUE SUCCINYLTRANSFERASE COMPONENT OF 2-OXOGLUTARATE DEHYDROGENASE COMPLEX, MITOCHONDRIAL"/>
    <property type="match status" value="1"/>
</dbReference>
<evidence type="ECO:0000256" key="9">
    <source>
        <dbReference type="ARBA" id="ARBA00022946"/>
    </source>
</evidence>
<dbReference type="Gene3D" id="3.30.559.10">
    <property type="entry name" value="Chloramphenicol acetyltransferase-like domain"/>
    <property type="match status" value="1"/>
</dbReference>
<evidence type="ECO:0000256" key="12">
    <source>
        <dbReference type="ARBA" id="ARBA00032406"/>
    </source>
</evidence>
<evidence type="ECO:0000313" key="15">
    <source>
        <dbReference type="EMBL" id="KAJ8906190.1"/>
    </source>
</evidence>
<dbReference type="InterPro" id="IPR003016">
    <property type="entry name" value="2-oxoA_DH_lipoyl-BS"/>
</dbReference>
<evidence type="ECO:0000256" key="7">
    <source>
        <dbReference type="ARBA" id="ARBA00022679"/>
    </source>
</evidence>
<dbReference type="Gene3D" id="2.40.50.100">
    <property type="match status" value="2"/>
</dbReference>
<evidence type="ECO:0000256" key="6">
    <source>
        <dbReference type="ARBA" id="ARBA00022532"/>
    </source>
</evidence>
<dbReference type="SUPFAM" id="SSF51230">
    <property type="entry name" value="Single hybrid motif"/>
    <property type="match status" value="2"/>
</dbReference>
<evidence type="ECO:0000256" key="10">
    <source>
        <dbReference type="ARBA" id="ARBA00023128"/>
    </source>
</evidence>
<dbReference type="SUPFAM" id="SSF52777">
    <property type="entry name" value="CoA-dependent acyltransferases"/>
    <property type="match status" value="1"/>
</dbReference>
<sequence>MSSSRVGKALLRGVGIRRAGLCRARLGVVRTSSLERHLVTSVGIGPCRRTNWESDGFVRTFAAKKKGEEVTISVPQMGESIVEGTLQAWLRNVGDEVNEDDVIGQIETDKITVEVRAPQKGVITALLAKEGDTVEVGQPAFKMNPSGARSAEAAANEVAQTPEVEQAPEPVAAPEAPVETASDAAPATVGENVDILVPEMGESIKEGTVQVWEKKVGESFKEDEVIVMLETDKIMVDVRAPKAGVLQAQLAKEGDTVAVGAKIASFSFLQEGQSSEPSMEAEAAAKEEPAKKLEQMGKIQSGERRVAMTRMRKRIAERLKEAQHTAAILTTFNEVDMSALMNLRSDYKDDFFKKHNVKLGFMSAFVKASAICLQEQPEVNAFIDGGDIVYRDYVDISVAVSTPTGLVVPAIRGCERMGFAEIEKVIFQLGEKARDASLTLEELQGGTFTISNGGVFGSLLSTPIINMPQSAILGMHAIQKRPVVVKDQIVIRPMMYLALSYDHRLIDGREAVTFLRRLKTLIEDPRRLLLNINI</sequence>
<keyword evidence="11" id="KW-0012">Acyltransferase</keyword>
<comment type="cofactor">
    <cofactor evidence="1">
        <name>(R)-lipoate</name>
        <dbReference type="ChEBI" id="CHEBI:83088"/>
    </cofactor>
</comment>
<dbReference type="PROSITE" id="PS50968">
    <property type="entry name" value="BIOTINYL_LIPOYL"/>
    <property type="match status" value="2"/>
</dbReference>
<dbReference type="InterPro" id="IPR050537">
    <property type="entry name" value="2-oxoacid_dehydrogenase"/>
</dbReference>
<evidence type="ECO:0000313" key="16">
    <source>
        <dbReference type="Proteomes" id="UP001157974"/>
    </source>
</evidence>
<keyword evidence="10" id="KW-0496">Mitochondrion</keyword>
<dbReference type="GO" id="GO:0006099">
    <property type="term" value="P:tricarboxylic acid cycle"/>
    <property type="evidence" value="ECO:0007669"/>
    <property type="project" value="UniProtKB-KW"/>
</dbReference>
<keyword evidence="8" id="KW-0450">Lipoyl</keyword>
<dbReference type="NCBIfam" id="TIGR01347">
    <property type="entry name" value="sucB"/>
    <property type="match status" value="1"/>
</dbReference>
<dbReference type="InterPro" id="IPR023213">
    <property type="entry name" value="CAT-like_dom_sf"/>
</dbReference>
<evidence type="ECO:0000256" key="11">
    <source>
        <dbReference type="ARBA" id="ARBA00023315"/>
    </source>
</evidence>
<evidence type="ECO:0000256" key="5">
    <source>
        <dbReference type="ARBA" id="ARBA00012945"/>
    </source>
</evidence>
<evidence type="ECO:0000256" key="8">
    <source>
        <dbReference type="ARBA" id="ARBA00022823"/>
    </source>
</evidence>
<dbReference type="AlphaFoldDB" id="A0AAV8UUG1"/>
<accession>A0AAV8UUG1</accession>
<feature type="compositionally biased region" description="Low complexity" evidence="13">
    <location>
        <begin position="148"/>
        <end position="171"/>
    </location>
</feature>
<gene>
    <name evidence="15" type="ORF">NDN08_002685</name>
</gene>